<reference evidence="2" key="1">
    <citation type="submission" date="2015-09" db="EMBL/GenBank/DDBJ databases">
        <authorList>
            <consortium name="Pathogen Informatics"/>
        </authorList>
    </citation>
    <scope>NUCLEOTIDE SEQUENCE [LARGE SCALE GENOMIC DNA]</scope>
    <source>
        <strain evidence="2">Lake Konstanz</strain>
    </source>
</reference>
<organism evidence="1 2">
    <name type="scientific">Bodo saltans</name>
    <name type="common">Flagellated protozoan</name>
    <dbReference type="NCBI Taxonomy" id="75058"/>
    <lineage>
        <taxon>Eukaryota</taxon>
        <taxon>Discoba</taxon>
        <taxon>Euglenozoa</taxon>
        <taxon>Kinetoplastea</taxon>
        <taxon>Metakinetoplastina</taxon>
        <taxon>Eubodonida</taxon>
        <taxon>Bodonidae</taxon>
        <taxon>Bodo</taxon>
    </lineage>
</organism>
<name>A0A0S4J5H4_BODSA</name>
<dbReference type="VEuPathDB" id="TriTrypDB:BSAL_88995"/>
<sequence>MFCHNPYATSYPVAPEGLEPPLASTIQIYGATWFHKHAARNDLVRLFVGQVPYHLEPAHVVWMLQHLSGRRVLVAEKIVKWTQSCKPCGCFHVYCAPEDADAILLLDQKVLCEESGLWHARNDEEARHLADRCKHLKESSRTLSAPSRLLTVTNAHTKFSKDMNSAMNVGAFHHQPVPRNTWPQAERRSFSRQQQQATTSILPAPVMEPLKATAVTGHPSPYCSAPFCRSAPFRSGLLPPMPVNA</sequence>
<accession>A0A0S4J5H4</accession>
<proteinExistence type="predicted"/>
<dbReference type="AlphaFoldDB" id="A0A0S4J5H4"/>
<dbReference type="EMBL" id="CYKH01001131">
    <property type="protein sequence ID" value="CUG84815.1"/>
    <property type="molecule type" value="Genomic_DNA"/>
</dbReference>
<gene>
    <name evidence="1" type="ORF">BSAL_88995</name>
</gene>
<evidence type="ECO:0000313" key="2">
    <source>
        <dbReference type="Proteomes" id="UP000051952"/>
    </source>
</evidence>
<evidence type="ECO:0000313" key="1">
    <source>
        <dbReference type="EMBL" id="CUG84815.1"/>
    </source>
</evidence>
<dbReference type="Proteomes" id="UP000051952">
    <property type="component" value="Unassembled WGS sequence"/>
</dbReference>
<protein>
    <submittedName>
        <fullName evidence="1">Uncharacterized protein</fullName>
    </submittedName>
</protein>
<keyword evidence="2" id="KW-1185">Reference proteome</keyword>